<proteinExistence type="predicted"/>
<dbReference type="RefSeq" id="XP_033602843.1">
    <property type="nucleotide sequence ID" value="XM_033748052.1"/>
</dbReference>
<reference evidence="3" key="1">
    <citation type="journal article" date="2020" name="Stud. Mycol.">
        <title>101 Dothideomycetes genomes: a test case for predicting lifestyles and emergence of pathogens.</title>
        <authorList>
            <person name="Haridas S."/>
            <person name="Albert R."/>
            <person name="Binder M."/>
            <person name="Bloem J."/>
            <person name="Labutti K."/>
            <person name="Salamov A."/>
            <person name="Andreopoulos B."/>
            <person name="Baker S."/>
            <person name="Barry K."/>
            <person name="Bills G."/>
            <person name="Bluhm B."/>
            <person name="Cannon C."/>
            <person name="Castanera R."/>
            <person name="Culley D."/>
            <person name="Daum C."/>
            <person name="Ezra D."/>
            <person name="Gonzalez J."/>
            <person name="Henrissat B."/>
            <person name="Kuo A."/>
            <person name="Liang C."/>
            <person name="Lipzen A."/>
            <person name="Lutzoni F."/>
            <person name="Magnuson J."/>
            <person name="Mondo S."/>
            <person name="Nolan M."/>
            <person name="Ohm R."/>
            <person name="Pangilinan J."/>
            <person name="Park H.-J."/>
            <person name="Ramirez L."/>
            <person name="Alfaro M."/>
            <person name="Sun H."/>
            <person name="Tritt A."/>
            <person name="Yoshinaga Y."/>
            <person name="Zwiers L.-H."/>
            <person name="Turgeon B."/>
            <person name="Goodwin S."/>
            <person name="Spatafora J."/>
            <person name="Crous P."/>
            <person name="Grigoriev I."/>
        </authorList>
    </citation>
    <scope>NUCLEOTIDE SEQUENCE</scope>
    <source>
        <strain evidence="3">CBS 121739</strain>
    </source>
</reference>
<dbReference type="EMBL" id="ML996568">
    <property type="protein sequence ID" value="KAF2760392.1"/>
    <property type="molecule type" value="Genomic_DNA"/>
</dbReference>
<dbReference type="OrthoDB" id="3596604at2759"/>
<keyword evidence="4" id="KW-1185">Reference proteome</keyword>
<feature type="transmembrane region" description="Helical" evidence="2">
    <location>
        <begin position="564"/>
        <end position="589"/>
    </location>
</feature>
<feature type="transmembrane region" description="Helical" evidence="2">
    <location>
        <begin position="105"/>
        <end position="124"/>
    </location>
</feature>
<dbReference type="AlphaFoldDB" id="A0A6A6WC27"/>
<name>A0A6A6WC27_9PEZI</name>
<evidence type="ECO:0000256" key="1">
    <source>
        <dbReference type="SAM" id="MobiDB-lite"/>
    </source>
</evidence>
<organism evidence="3 4">
    <name type="scientific">Pseudovirgaria hyperparasitica</name>
    <dbReference type="NCBI Taxonomy" id="470096"/>
    <lineage>
        <taxon>Eukaryota</taxon>
        <taxon>Fungi</taxon>
        <taxon>Dikarya</taxon>
        <taxon>Ascomycota</taxon>
        <taxon>Pezizomycotina</taxon>
        <taxon>Dothideomycetes</taxon>
        <taxon>Dothideomycetes incertae sedis</taxon>
        <taxon>Acrospermales</taxon>
        <taxon>Acrospermaceae</taxon>
        <taxon>Pseudovirgaria</taxon>
    </lineage>
</organism>
<sequence length="670" mass="75763">MAGWTPLPSSDPAHEDSLGDLGSPGLSYDDYRDTIPLTENDQFSRRRSSQLSPTNEDGLERLKDRSYTSASARSRKSHYSTYSDLDNHQHVYDYRRTRNQIFFKGFGELLLTLALCASIIGALFLYQGRDARDPKLLAKSDTRIFNALMIGLSLALGFNLASSLKSYANILRWSLLTRQWFSLEVFDLILGCAGQTKLMELVFVSWPWPRVGMMGKYPSKRIWAMGLCWLTVNLSAQIAVAALSLFWPAEPSKDGILLQRGNVSVANFDRWVAGYRQNEPYIDFAEQGAAANDWGRQAQDYKEMPYTGFENETDSSETVYYKRDGSERFWEYRFDDRSVNNMHRWTNRYIRASATCQEYEVLEQTSNCTWTDSDDYTHENVDCFWYTRYEGQPNWSYKLPPYSWMAGATTYMSEYPDGPTPCGDRCAHIAIYQPKGGEIIRNAFVECNATLSEIKDHDSTDNDFTNLPSDVREKIYMNKTTAAFGAGAIGLIGSSPWGAYWDAVQYNPVQRWSPNVTITAPMMENFVTRFAIGAVAAFNDHGPRLIVPDQLNAPMQAQTLQVDWLWIYVLVGGICGIQSVSLVLLMIFANKAIILDESSWSLARLLMPVVKKLGSEGSTMSGKDIVNAKVFEGEKIAYGVKTTAHGNRVDILWKGADRLKRTSFQAGVYE</sequence>
<keyword evidence="2" id="KW-1133">Transmembrane helix</keyword>
<keyword evidence="2" id="KW-0812">Transmembrane</keyword>
<feature type="transmembrane region" description="Helical" evidence="2">
    <location>
        <begin position="222"/>
        <end position="247"/>
    </location>
</feature>
<protein>
    <submittedName>
        <fullName evidence="3">Uncharacterized protein</fullName>
    </submittedName>
</protein>
<keyword evidence="2" id="KW-0472">Membrane</keyword>
<evidence type="ECO:0000256" key="2">
    <source>
        <dbReference type="SAM" id="Phobius"/>
    </source>
</evidence>
<feature type="region of interest" description="Disordered" evidence="1">
    <location>
        <begin position="1"/>
        <end position="74"/>
    </location>
</feature>
<gene>
    <name evidence="3" type="ORF">EJ05DRAFT_508933</name>
</gene>
<feature type="transmembrane region" description="Helical" evidence="2">
    <location>
        <begin position="144"/>
        <end position="164"/>
    </location>
</feature>
<accession>A0A6A6WC27</accession>
<evidence type="ECO:0000313" key="4">
    <source>
        <dbReference type="Proteomes" id="UP000799437"/>
    </source>
</evidence>
<evidence type="ECO:0000313" key="3">
    <source>
        <dbReference type="EMBL" id="KAF2760392.1"/>
    </source>
</evidence>
<dbReference type="GeneID" id="54489106"/>
<dbReference type="Proteomes" id="UP000799437">
    <property type="component" value="Unassembled WGS sequence"/>
</dbReference>